<dbReference type="EMBL" id="JABSXK010000001">
    <property type="protein sequence ID" value="NRV11640.1"/>
    <property type="molecule type" value="Genomic_DNA"/>
</dbReference>
<dbReference type="KEGG" id="cbei:LF65_02821"/>
<reference evidence="10" key="7">
    <citation type="journal article" date="2022" name="Nat. Biotechnol.">
        <title>Carbon-negative production of acetone and isopropanol by gas fermentation at industrial pilot scale.</title>
        <authorList>
            <person name="Liew F.E."/>
            <person name="Nogle R."/>
            <person name="Abdalla T."/>
            <person name="Rasor B.J."/>
            <person name="Canter C."/>
            <person name="Jensen R.O."/>
            <person name="Wang L."/>
            <person name="Strutz J."/>
            <person name="Chirania P."/>
            <person name="De Tissera S."/>
            <person name="Mueller A.P."/>
            <person name="Ruan Z."/>
            <person name="Gao A."/>
            <person name="Tran L."/>
            <person name="Engle N.L."/>
            <person name="Bromley J.C."/>
            <person name="Daniell J."/>
            <person name="Conrado R."/>
            <person name="Tschaplinski T.J."/>
            <person name="Giannone R.J."/>
            <person name="Hettich R.L."/>
            <person name="Karim A.S."/>
            <person name="Simpson S.D."/>
            <person name="Brown S.D."/>
            <person name="Leang C."/>
            <person name="Jewett M.C."/>
            <person name="Kopke M."/>
        </authorList>
    </citation>
    <scope>NUCLEOTIDE SEQUENCE</scope>
    <source>
        <strain evidence="10">DJ015</strain>
        <strain evidence="12">DJ080</strain>
    </source>
</reference>
<dbReference type="RefSeq" id="WP_012058871.1">
    <property type="nucleotide sequence ID" value="NZ_BKAK01000042.1"/>
</dbReference>
<reference evidence="9" key="2">
    <citation type="submission" date="2016-02" db="EMBL/GenBank/DDBJ databases">
        <title>Genome sequence of Clostridium beijerinckii strain 59B.</title>
        <authorList>
            <person name="Little G.T."/>
            <person name="Minton N.P."/>
        </authorList>
    </citation>
    <scope>NUCLEOTIDE SEQUENCE</scope>
    <source>
        <strain evidence="9">NCIMB 14988</strain>
    </source>
</reference>
<reference evidence="11" key="6">
    <citation type="submission" date="2020-11" db="EMBL/GenBank/DDBJ databases">
        <authorList>
            <person name="Thieme N."/>
            <person name="Liebl W."/>
            <person name="Zverlov V."/>
        </authorList>
    </citation>
    <scope>NUCLEOTIDE SEQUENCE</scope>
    <source>
        <strain evidence="11">NT08</strain>
    </source>
</reference>
<dbReference type="STRING" id="1520.LF65_02821"/>
<dbReference type="EMBL" id="JABTDW010000001">
    <property type="protein sequence ID" value="NSB14739.1"/>
    <property type="molecule type" value="Genomic_DNA"/>
</dbReference>
<dbReference type="CDD" id="cd00215">
    <property type="entry name" value="PTS_IIA_lac"/>
    <property type="match status" value="1"/>
</dbReference>
<feature type="active site" description="Tele-phosphohistidine intermediate" evidence="5">
    <location>
        <position position="73"/>
    </location>
</feature>
<evidence type="ECO:0000256" key="1">
    <source>
        <dbReference type="ARBA" id="ARBA00022448"/>
    </source>
</evidence>
<dbReference type="Proteomes" id="UP001193748">
    <property type="component" value="Unassembled WGS sequence"/>
</dbReference>
<reference evidence="10" key="3">
    <citation type="submission" date="2020-04" db="EMBL/GenBank/DDBJ databases">
        <authorList>
            <person name="Brown S."/>
        </authorList>
    </citation>
    <scope>NUCLEOTIDE SEQUENCE</scope>
    <source>
        <strain evidence="10">DJ015</strain>
    </source>
</reference>
<dbReference type="EMBL" id="JABSWW010000001">
    <property type="protein sequence ID" value="NRT87429.1"/>
    <property type="molecule type" value="Genomic_DNA"/>
</dbReference>
<feature type="modified residue" description="Phosphohistidine; by HPr" evidence="7">
    <location>
        <position position="73"/>
    </location>
</feature>
<dbReference type="EMBL" id="JADOEF010000001">
    <property type="protein sequence ID" value="MBF7810555.1"/>
    <property type="molecule type" value="Genomic_DNA"/>
</dbReference>
<dbReference type="EMBL" id="JABAGV010000035">
    <property type="protein sequence ID" value="MBC2475830.1"/>
    <property type="molecule type" value="Genomic_DNA"/>
</dbReference>
<keyword evidence="1" id="KW-0813">Transport</keyword>
<evidence type="ECO:0000313" key="10">
    <source>
        <dbReference type="EMBL" id="MBC2475830.1"/>
    </source>
</evidence>
<keyword evidence="6" id="KW-0460">Magnesium</keyword>
<dbReference type="OrthoDB" id="389577at2"/>
<evidence type="ECO:0000256" key="3">
    <source>
        <dbReference type="ARBA" id="ARBA00022679"/>
    </source>
</evidence>
<reference evidence="12" key="4">
    <citation type="submission" date="2020-05" db="EMBL/GenBank/DDBJ databases">
        <authorList>
            <person name="Brown S."/>
            <person name="Huntemann M."/>
            <person name="Clum A."/>
            <person name="Spunde A."/>
            <person name="Palaniappan K."/>
            <person name="Ritter S."/>
            <person name="Mikhailova N."/>
            <person name="Chen I.-M."/>
            <person name="Stamatis D."/>
            <person name="Reddy T."/>
            <person name="O'Malley R."/>
            <person name="Daum C."/>
            <person name="Shapiro N."/>
            <person name="Ivanova N."/>
            <person name="Kyrpides N."/>
            <person name="Woyke T."/>
        </authorList>
    </citation>
    <scope>NUCLEOTIDE SEQUENCE</scope>
    <source>
        <strain evidence="12">DJ080</strain>
    </source>
</reference>
<gene>
    <name evidence="12" type="ORF">B0H41_001108</name>
    <name evidence="14" type="ORF">BCD95_002998</name>
    <name evidence="13" type="ORF">DFH45_004603</name>
    <name evidence="10" type="ORF">HGI39_14210</name>
    <name evidence="11" type="ORF">IS491_18200</name>
    <name evidence="9" type="ORF">LF65_02821</name>
</gene>
<dbReference type="AlphaFoldDB" id="A0A0B5QAZ1"/>
<proteinExistence type="predicted"/>
<dbReference type="Proteomes" id="UP001194098">
    <property type="component" value="Unassembled WGS sequence"/>
</dbReference>
<dbReference type="Proteomes" id="UP000031866">
    <property type="component" value="Chromosome"/>
</dbReference>
<dbReference type="Gene3D" id="1.20.58.80">
    <property type="entry name" value="Phosphotransferase system, lactose/cellobiose-type IIA subunit"/>
    <property type="match status" value="1"/>
</dbReference>
<evidence type="ECO:0000256" key="8">
    <source>
        <dbReference type="SAM" id="Coils"/>
    </source>
</evidence>
<evidence type="ECO:0000256" key="7">
    <source>
        <dbReference type="PROSITE-ProRule" id="PRU00418"/>
    </source>
</evidence>
<dbReference type="Proteomes" id="UP000631418">
    <property type="component" value="Unassembled WGS sequence"/>
</dbReference>
<evidence type="ECO:0000256" key="4">
    <source>
        <dbReference type="ARBA" id="ARBA00022683"/>
    </source>
</evidence>
<dbReference type="GO" id="GO:0009401">
    <property type="term" value="P:phosphoenolpyruvate-dependent sugar phosphotransferase system"/>
    <property type="evidence" value="ECO:0007669"/>
    <property type="project" value="UniProtKB-KW"/>
</dbReference>
<evidence type="ECO:0000313" key="11">
    <source>
        <dbReference type="EMBL" id="MBF7810555.1"/>
    </source>
</evidence>
<keyword evidence="3" id="KW-0808">Transferase</keyword>
<feature type="coiled-coil region" evidence="8">
    <location>
        <begin position="24"/>
        <end position="51"/>
    </location>
</feature>
<evidence type="ECO:0000313" key="9">
    <source>
        <dbReference type="EMBL" id="AJG99394.1"/>
    </source>
</evidence>
<keyword evidence="8" id="KW-0175">Coiled coil</keyword>
<evidence type="ECO:0000313" key="15">
    <source>
        <dbReference type="Proteomes" id="UP000031866"/>
    </source>
</evidence>
<evidence type="ECO:0000313" key="12">
    <source>
        <dbReference type="EMBL" id="NRT87429.1"/>
    </source>
</evidence>
<reference evidence="15" key="1">
    <citation type="submission" date="2014-12" db="EMBL/GenBank/DDBJ databases">
        <title>Genome sequence of Clostridium beijerinckii strain 59B.</title>
        <authorList>
            <person name="Little G.T."/>
            <person name="Minton N.P."/>
        </authorList>
    </citation>
    <scope>NUCLEOTIDE SEQUENCE [LARGE SCALE GENOMIC DNA]</scope>
    <source>
        <strain evidence="15">59B</strain>
    </source>
</reference>
<feature type="binding site" evidence="6">
    <location>
        <position position="76"/>
    </location>
    <ligand>
        <name>Mg(2+)</name>
        <dbReference type="ChEBI" id="CHEBI:18420"/>
        <note>ligand shared between all trimeric partners</note>
    </ligand>
</feature>
<dbReference type="EMBL" id="CP010086">
    <property type="protein sequence ID" value="AJG99394.1"/>
    <property type="molecule type" value="Genomic_DNA"/>
</dbReference>
<evidence type="ECO:0000256" key="6">
    <source>
        <dbReference type="PIRSR" id="PIRSR000699-2"/>
    </source>
</evidence>
<dbReference type="InterPro" id="IPR036542">
    <property type="entry name" value="PTS_IIA_lac/cel_sf"/>
</dbReference>
<dbReference type="Proteomes" id="UP000822184">
    <property type="component" value="Unassembled WGS sequence"/>
</dbReference>
<dbReference type="PANTHER" id="PTHR34382:SF7">
    <property type="entry name" value="PTS SYSTEM N,N'-DIACETYLCHITOBIOSE-SPECIFIC EIIA COMPONENT"/>
    <property type="match status" value="1"/>
</dbReference>
<name>A0A0B5QAZ1_CLOBE</name>
<dbReference type="InterPro" id="IPR003188">
    <property type="entry name" value="PTS_IIA_lac/cel"/>
</dbReference>
<keyword evidence="6" id="KW-0479">Metal-binding</keyword>
<sequence>MEQEIFEIISHAGDSRAYAFEALDEAENKNYDKAEEFLKKAREELKLAHSTQTKLIQAEINGKGIKITLLMVHAQDQLMTAMSENVLIEKMVRMYKIMNEK</sequence>
<dbReference type="PANTHER" id="PTHR34382">
    <property type="entry name" value="PTS SYSTEM N,N'-DIACETYLCHITOBIOSE-SPECIFIC EIIA COMPONENT"/>
    <property type="match status" value="1"/>
</dbReference>
<organism evidence="9 15">
    <name type="scientific">Clostridium beijerinckii</name>
    <name type="common">Clostridium MP</name>
    <dbReference type="NCBI Taxonomy" id="1520"/>
    <lineage>
        <taxon>Bacteria</taxon>
        <taxon>Bacillati</taxon>
        <taxon>Bacillota</taxon>
        <taxon>Clostridia</taxon>
        <taxon>Eubacteriales</taxon>
        <taxon>Clostridiaceae</taxon>
        <taxon>Clostridium</taxon>
    </lineage>
</organism>
<dbReference type="GO" id="GO:0016740">
    <property type="term" value="F:transferase activity"/>
    <property type="evidence" value="ECO:0007669"/>
    <property type="project" value="UniProtKB-KW"/>
</dbReference>
<dbReference type="OMA" id="HTIQTQL"/>
<evidence type="ECO:0000256" key="5">
    <source>
        <dbReference type="PIRSR" id="PIRSR000699-1"/>
    </source>
</evidence>
<evidence type="ECO:0000313" key="14">
    <source>
        <dbReference type="EMBL" id="NSB14739.1"/>
    </source>
</evidence>
<dbReference type="PIRSF" id="PIRSF000699">
    <property type="entry name" value="PTS_IILac_III"/>
    <property type="match status" value="1"/>
</dbReference>
<dbReference type="GeneID" id="66345559"/>
<evidence type="ECO:0000256" key="2">
    <source>
        <dbReference type="ARBA" id="ARBA00022597"/>
    </source>
</evidence>
<dbReference type="Proteomes" id="UP000821656">
    <property type="component" value="Unassembled WGS sequence"/>
</dbReference>
<dbReference type="GO" id="GO:0046872">
    <property type="term" value="F:metal ion binding"/>
    <property type="evidence" value="ECO:0007669"/>
    <property type="project" value="UniProtKB-KW"/>
</dbReference>
<comment type="cofactor">
    <cofactor evidence="6">
        <name>Mg(2+)</name>
        <dbReference type="ChEBI" id="CHEBI:18420"/>
    </cofactor>
    <text evidence="6">Binds 1 Mg(2+) ion per trimer.</text>
</comment>
<keyword evidence="4" id="KW-0598">Phosphotransferase system</keyword>
<dbReference type="PROSITE" id="PS51095">
    <property type="entry name" value="PTS_EIIA_TYPE_3"/>
    <property type="match status" value="1"/>
</dbReference>
<keyword evidence="2" id="KW-0762">Sugar transport</keyword>
<evidence type="ECO:0000313" key="13">
    <source>
        <dbReference type="EMBL" id="NRV11640.1"/>
    </source>
</evidence>
<accession>A0A0B5QAZ1</accession>
<protein>
    <submittedName>
        <fullName evidence="10">PTS lactose/cellobiose transporter subunit IIA</fullName>
    </submittedName>
    <submittedName>
        <fullName evidence="9">PTS mannose transporter subunit IIA</fullName>
    </submittedName>
    <submittedName>
        <fullName evidence="12">PTS system cellobiose-specific IIA component</fullName>
    </submittedName>
</protein>
<dbReference type="Pfam" id="PF02255">
    <property type="entry name" value="PTS_IIA"/>
    <property type="match status" value="1"/>
</dbReference>
<dbReference type="SUPFAM" id="SSF46973">
    <property type="entry name" value="Enzyme IIa from lactose specific PTS, IIa-lac"/>
    <property type="match status" value="1"/>
</dbReference>
<reference evidence="14" key="5">
    <citation type="submission" date="2020-06" db="EMBL/GenBank/DDBJ databases">
        <title>Genomic insights into acetone-butanol-ethanol (ABE) fermentation by sequencing solventogenic clostridia strains.</title>
        <authorList>
            <person name="Brown S."/>
        </authorList>
    </citation>
    <scope>NUCLEOTIDE SEQUENCE</scope>
    <source>
        <strain evidence="14">DJ123</strain>
        <strain evidence="13">DJ126</strain>
    </source>
</reference>